<evidence type="ECO:0000313" key="3">
    <source>
        <dbReference type="Proteomes" id="UP000029879"/>
    </source>
</evidence>
<dbReference type="Gene3D" id="1.20.1440.60">
    <property type="entry name" value="23S rRNA-intervening sequence"/>
    <property type="match status" value="1"/>
</dbReference>
<protein>
    <submittedName>
        <fullName evidence="2">S23 ribosomal</fullName>
    </submittedName>
</protein>
<dbReference type="InterPro" id="IPR012657">
    <property type="entry name" value="23S_rRNA-intervening_sequence"/>
</dbReference>
<reference evidence="2 3" key="1">
    <citation type="submission" date="2014-10" db="EMBL/GenBank/DDBJ databases">
        <title>Genome sequence of a Xanthomonas strain that is pathogenic on beans.</title>
        <authorList>
            <person name="Aritua V."/>
            <person name="Sapp M."/>
            <person name="Harrison J."/>
            <person name="Smith J."/>
            <person name="Studholme D."/>
        </authorList>
    </citation>
    <scope>NUCLEOTIDE SEQUENCE [LARGE SCALE GENOMIC DNA]</scope>
    <source>
        <strain evidence="2 3">Nyagatare</strain>
    </source>
</reference>
<sequence length="148" mass="16868">MRLWKSRDSQERPHERLTVWRDAMSLVEAIYRLTHDFPDSERFGLTAQMRRAAISIPSNIAEGAARRSTAEYLRYLSMARGSLAELDTQLQIATRLQFASPDAAIADLLNRTFAKLNALIRTLEQSRSLREPSALYESPIPNPESHAR</sequence>
<organism evidence="2 3">
    <name type="scientific">Xanthomonas cannabis pv. phaseoli</name>
    <dbReference type="NCBI Taxonomy" id="1885902"/>
    <lineage>
        <taxon>Bacteria</taxon>
        <taxon>Pseudomonadati</taxon>
        <taxon>Pseudomonadota</taxon>
        <taxon>Gammaproteobacteria</taxon>
        <taxon>Lysobacterales</taxon>
        <taxon>Lysobacteraceae</taxon>
        <taxon>Xanthomonas</taxon>
    </lineage>
</organism>
<dbReference type="Proteomes" id="UP000029879">
    <property type="component" value="Unassembled WGS sequence"/>
</dbReference>
<dbReference type="RefSeq" id="WP_047693375.1">
    <property type="nucleotide sequence ID" value="NZ_KN265462.1"/>
</dbReference>
<accession>A0AB34PCI7</accession>
<dbReference type="NCBIfam" id="TIGR02436">
    <property type="entry name" value="four helix bundle protein"/>
    <property type="match status" value="1"/>
</dbReference>
<dbReference type="SUPFAM" id="SSF158446">
    <property type="entry name" value="IVS-encoded protein-like"/>
    <property type="match status" value="1"/>
</dbReference>
<gene>
    <name evidence="2" type="ORF">NC00_02835</name>
</gene>
<dbReference type="CDD" id="cd16377">
    <property type="entry name" value="23S_rRNA_IVP_like"/>
    <property type="match status" value="1"/>
</dbReference>
<dbReference type="Pfam" id="PF05635">
    <property type="entry name" value="23S_rRNA_IVP"/>
    <property type="match status" value="1"/>
</dbReference>
<feature type="region of interest" description="Disordered" evidence="1">
    <location>
        <begin position="129"/>
        <end position="148"/>
    </location>
</feature>
<dbReference type="InterPro" id="IPR036583">
    <property type="entry name" value="23S_rRNA_IVS_sf"/>
</dbReference>
<comment type="caution">
    <text evidence="2">The sequence shown here is derived from an EMBL/GenBank/DDBJ whole genome shotgun (WGS) entry which is preliminary data.</text>
</comment>
<evidence type="ECO:0000256" key="1">
    <source>
        <dbReference type="SAM" id="MobiDB-lite"/>
    </source>
</evidence>
<dbReference type="PANTHER" id="PTHR38471">
    <property type="entry name" value="FOUR HELIX BUNDLE PROTEIN"/>
    <property type="match status" value="1"/>
</dbReference>
<dbReference type="AlphaFoldDB" id="A0AB34PCI7"/>
<proteinExistence type="predicted"/>
<dbReference type="EMBL" id="JRQI01000007">
    <property type="protein sequence ID" value="KGK59282.1"/>
    <property type="molecule type" value="Genomic_DNA"/>
</dbReference>
<name>A0AB34PCI7_9XANT</name>
<evidence type="ECO:0000313" key="2">
    <source>
        <dbReference type="EMBL" id="KGK59282.1"/>
    </source>
</evidence>
<dbReference type="PANTHER" id="PTHR38471:SF2">
    <property type="entry name" value="FOUR HELIX BUNDLE PROTEIN"/>
    <property type="match status" value="1"/>
</dbReference>